<protein>
    <recommendedName>
        <fullName evidence="3">Ricin B lectin domain-containing protein</fullName>
    </recommendedName>
</protein>
<evidence type="ECO:0000313" key="2">
    <source>
        <dbReference type="Proteomes" id="UP001383192"/>
    </source>
</evidence>
<dbReference type="Proteomes" id="UP001383192">
    <property type="component" value="Unassembled WGS sequence"/>
</dbReference>
<proteinExistence type="predicted"/>
<gene>
    <name evidence="1" type="ORF">VNI00_006084</name>
</gene>
<organism evidence="1 2">
    <name type="scientific">Paramarasmius palmivorus</name>
    <dbReference type="NCBI Taxonomy" id="297713"/>
    <lineage>
        <taxon>Eukaryota</taxon>
        <taxon>Fungi</taxon>
        <taxon>Dikarya</taxon>
        <taxon>Basidiomycota</taxon>
        <taxon>Agaricomycotina</taxon>
        <taxon>Agaricomycetes</taxon>
        <taxon>Agaricomycetidae</taxon>
        <taxon>Agaricales</taxon>
        <taxon>Marasmiineae</taxon>
        <taxon>Marasmiaceae</taxon>
        <taxon>Paramarasmius</taxon>
    </lineage>
</organism>
<comment type="caution">
    <text evidence="1">The sequence shown here is derived from an EMBL/GenBank/DDBJ whole genome shotgun (WGS) entry which is preliminary data.</text>
</comment>
<reference evidence="1 2" key="1">
    <citation type="submission" date="2024-01" db="EMBL/GenBank/DDBJ databases">
        <title>A draft genome for a cacao thread blight-causing isolate of Paramarasmius palmivorus.</title>
        <authorList>
            <person name="Baruah I.K."/>
            <person name="Bukari Y."/>
            <person name="Amoako-Attah I."/>
            <person name="Meinhardt L.W."/>
            <person name="Bailey B.A."/>
            <person name="Cohen S.P."/>
        </authorList>
    </citation>
    <scope>NUCLEOTIDE SEQUENCE [LARGE SCALE GENOMIC DNA]</scope>
    <source>
        <strain evidence="1 2">GH-12</strain>
    </source>
</reference>
<evidence type="ECO:0000313" key="1">
    <source>
        <dbReference type="EMBL" id="KAK7047756.1"/>
    </source>
</evidence>
<accession>A0AAW0D4X5</accession>
<sequence length="167" mass="19145">MSKSIGNGRYFLMAYEEGPRTPRFLYHPDTEVSRVICAEEPEKTEWVVLYQDNNPSGYYLWRDPLDQRLLCHKREDDTAIVNWNSGSNRSSQTWNIEAHSLPTSDDPDNYYYTLKPLSGPETGYLTRGKEIAGTSPKRWETSVKSGTGNSGSPGLDQRWRFLYVNPA</sequence>
<evidence type="ECO:0008006" key="3">
    <source>
        <dbReference type="Google" id="ProtNLM"/>
    </source>
</evidence>
<name>A0AAW0D4X5_9AGAR</name>
<keyword evidence="2" id="KW-1185">Reference proteome</keyword>
<dbReference type="EMBL" id="JAYKXP010000018">
    <property type="protein sequence ID" value="KAK7047756.1"/>
    <property type="molecule type" value="Genomic_DNA"/>
</dbReference>
<dbReference type="AlphaFoldDB" id="A0AAW0D4X5"/>